<comment type="similarity">
    <text evidence="1">Belongs to the peptidase A1 family.</text>
</comment>
<reference evidence="3" key="1">
    <citation type="submission" date="2024-02" db="EMBL/GenBank/DDBJ databases">
        <authorList>
            <consortium name="ELIXIR-Norway"/>
            <consortium name="Elixir Norway"/>
        </authorList>
    </citation>
    <scope>NUCLEOTIDE SEQUENCE</scope>
</reference>
<gene>
    <name evidence="3" type="ORF">CSSPTR1EN2_LOCUS3980</name>
</gene>
<evidence type="ECO:0000313" key="3">
    <source>
        <dbReference type="EMBL" id="CAK9197449.1"/>
    </source>
</evidence>
<dbReference type="Proteomes" id="UP001497512">
    <property type="component" value="Chromosome 11"/>
</dbReference>
<keyword evidence="4" id="KW-1185">Reference proteome</keyword>
<sequence>MTVVYLDKSQFEGVVVKDMISLNFGDGSIILASDGDEDPFLVPVVFGCSYESAGDIKVDNPSKSATNGLMGLSNSKITFSAQLKNVIDNNVVGICMATDDEIDDDASGQEIDNSGGLAVLDNVRCVPGKQLRDDAIKSGYNELIPEAFSPVPGGPEELPDMCWTHADEAKISEGSQGLSLDFKSLVFLFEGAVFCLSCGNTVSRITLGVVVINQDEGTKRTRMTIFPVRESHSTLYFSPSSVLTICPERKR</sequence>
<proteinExistence type="inferred from homology"/>
<dbReference type="Pfam" id="PF14543">
    <property type="entry name" value="TAXi_N"/>
    <property type="match status" value="1"/>
</dbReference>
<dbReference type="InterPro" id="IPR021109">
    <property type="entry name" value="Peptidase_aspartic_dom_sf"/>
</dbReference>
<dbReference type="SUPFAM" id="SSF50630">
    <property type="entry name" value="Acid proteases"/>
    <property type="match status" value="1"/>
</dbReference>
<dbReference type="Gene3D" id="2.40.70.10">
    <property type="entry name" value="Acid Proteases"/>
    <property type="match status" value="1"/>
</dbReference>
<evidence type="ECO:0000256" key="1">
    <source>
        <dbReference type="ARBA" id="ARBA00007447"/>
    </source>
</evidence>
<dbReference type="EMBL" id="OZ019903">
    <property type="protein sequence ID" value="CAK9197449.1"/>
    <property type="molecule type" value="Genomic_DNA"/>
</dbReference>
<evidence type="ECO:0000313" key="4">
    <source>
        <dbReference type="Proteomes" id="UP001497512"/>
    </source>
</evidence>
<protein>
    <recommendedName>
        <fullName evidence="2">Xylanase inhibitor N-terminal domain-containing protein</fullName>
    </recommendedName>
</protein>
<name>A0ABP0TIH0_9BRYO</name>
<accession>A0ABP0TIH0</accession>
<feature type="domain" description="Xylanase inhibitor N-terminal" evidence="2">
    <location>
        <begin position="4"/>
        <end position="98"/>
    </location>
</feature>
<dbReference type="InterPro" id="IPR032861">
    <property type="entry name" value="TAXi_N"/>
</dbReference>
<evidence type="ECO:0000259" key="2">
    <source>
        <dbReference type="Pfam" id="PF14543"/>
    </source>
</evidence>
<organism evidence="3 4">
    <name type="scientific">Sphagnum troendelagicum</name>
    <dbReference type="NCBI Taxonomy" id="128251"/>
    <lineage>
        <taxon>Eukaryota</taxon>
        <taxon>Viridiplantae</taxon>
        <taxon>Streptophyta</taxon>
        <taxon>Embryophyta</taxon>
        <taxon>Bryophyta</taxon>
        <taxon>Sphagnophytina</taxon>
        <taxon>Sphagnopsida</taxon>
        <taxon>Sphagnales</taxon>
        <taxon>Sphagnaceae</taxon>
        <taxon>Sphagnum</taxon>
    </lineage>
</organism>